<keyword evidence="2" id="KW-1134">Transmembrane beta strand</keyword>
<evidence type="ECO:0000256" key="6">
    <source>
        <dbReference type="ARBA" id="ARBA00023136"/>
    </source>
</evidence>
<dbReference type="NCBIfam" id="TIGR03303">
    <property type="entry name" value="OM_YaeT"/>
    <property type="match status" value="1"/>
</dbReference>
<accession>V6DJ39</accession>
<dbReference type="InterPro" id="IPR000184">
    <property type="entry name" value="Bac_surfAg_D15"/>
</dbReference>
<dbReference type="KEGG" id="dpb:BABL1_gene_77"/>
<dbReference type="OrthoDB" id="9803054at2"/>
<dbReference type="EMBL" id="HG793133">
    <property type="protein sequence ID" value="CDK30943.1"/>
    <property type="molecule type" value="Genomic_DNA"/>
</dbReference>
<dbReference type="GO" id="GO:0071709">
    <property type="term" value="P:membrane assembly"/>
    <property type="evidence" value="ECO:0007669"/>
    <property type="project" value="InterPro"/>
</dbReference>
<keyword evidence="5" id="KW-0677">Repeat</keyword>
<dbReference type="PROSITE" id="PS51779">
    <property type="entry name" value="POTRA"/>
    <property type="match status" value="2"/>
</dbReference>
<dbReference type="InterPro" id="IPR010827">
    <property type="entry name" value="BamA/TamA_POTRA"/>
</dbReference>
<dbReference type="PANTHER" id="PTHR12815">
    <property type="entry name" value="SORTING AND ASSEMBLY MACHINERY SAMM50 PROTEIN FAMILY MEMBER"/>
    <property type="match status" value="1"/>
</dbReference>
<dbReference type="InterPro" id="IPR023707">
    <property type="entry name" value="OM_assembly_BamA"/>
</dbReference>
<dbReference type="Pfam" id="PF07244">
    <property type="entry name" value="POTRA"/>
    <property type="match status" value="5"/>
</dbReference>
<evidence type="ECO:0000313" key="11">
    <source>
        <dbReference type="Proteomes" id="UP000018769"/>
    </source>
</evidence>
<sequence>MLKITKSFNKFFFSITVFYILSNNVYISAIIPATPVAQALGNTATNIAASAMASNAASSIGSIINNMATRKIINNIIIRGNTLVPTDTLLIKIPYRTGQVFDAALTGQLIKNLYGLKYFDSIQVEVENLPENYINLIINLKEKKKLESITYEGNSNLNIEEIEKKYKFSEIPAINQEEALLLAEQIKRLYQEKNYHNVDIKTELEITENNTILVKFNIEEGKKATVKRVNFQGNKAFNGKKLRSMIFTREDWILGAFDKAGTYDPIMVERDKQILENFYQSNGYFTARVIDVKTDINPNTQEMDITFIIDEGEIYTIGDISVDTHDKIDKEILLAALPVRPGQPYNKDLLRQSIEVLRTIWGQFGYAYADIAPRPMADFENKLIDIKFDTELGNQIFVDRINIEGNEKTRDWVIRRKLAINEGELITPQALDISKARVESLGYFDPQDGVNWKINKISDNLAELNLMVKEIRTGKLYGQVGFGGADDKSPASALKVSAGISDRNFMGTGIKYTFNLTFSQEDRGLLFNIYQPHLTLPWFNTPVGAGFDAYVRKSLYDEFKNVADIPVENVTGLIGNLTFSPLFMPNLSTIVNAGIERIHYNNKVIVEVPGQNQTERDLFQSIVNRRFEDGTVHWLGFITGQDLRNHPVYPSKGYNWSLSSKFCYPVPTSNFSFFKVDLDATWLTPLIGDSDLIFLLHGHAGFAKPLAGKNIPYRELYHVGGPATVRGYLYGQIGPQVFGDSIGAQKALWINAELIFAATKDQSLRGVLFYDGGAAWDTPSGAKFRELGLQDMLKNNRFNYRHSIGFGIRLASPPIRIDWGFKLDRNKRINEPASEVHFNMAQDF</sequence>
<reference evidence="10 11" key="1">
    <citation type="journal article" date="2015" name="Biol. Direct">
        <title>Babela massiliensis, a representative of a widespread bacterial phylum with unusual adaptations to parasitism in amoebae.</title>
        <authorList>
            <person name="Pagnier I."/>
            <person name="Yutin N."/>
            <person name="Croce O."/>
            <person name="Makarova K.S."/>
            <person name="Wolf Y.I."/>
            <person name="Benamar S."/>
            <person name="Raoult D."/>
            <person name="Koonin E.V."/>
            <person name="La Scola B."/>
        </authorList>
    </citation>
    <scope>NUCLEOTIDE SEQUENCE [LARGE SCALE GENOMIC DNA]</scope>
    <source>
        <strain evidence="11">BABL1</strain>
    </source>
</reference>
<protein>
    <recommendedName>
        <fullName evidence="8">Outer membrane protein assembly factor BamA</fullName>
    </recommendedName>
</protein>
<dbReference type="InterPro" id="IPR039910">
    <property type="entry name" value="D15-like"/>
</dbReference>
<keyword evidence="3" id="KW-0812">Transmembrane</keyword>
<feature type="domain" description="POTRA" evidence="9">
    <location>
        <begin position="71"/>
        <end position="143"/>
    </location>
</feature>
<keyword evidence="6" id="KW-0472">Membrane</keyword>
<proteinExistence type="predicted"/>
<dbReference type="PATRIC" id="fig|673862.3.peg.833"/>
<dbReference type="Proteomes" id="UP000018769">
    <property type="component" value="Chromosome I"/>
</dbReference>
<evidence type="ECO:0000256" key="7">
    <source>
        <dbReference type="ARBA" id="ARBA00023237"/>
    </source>
</evidence>
<dbReference type="STRING" id="673862.BABL1_gene_77"/>
<dbReference type="PIRSF" id="PIRSF006076">
    <property type="entry name" value="OM_assembly_OMP85"/>
    <property type="match status" value="1"/>
</dbReference>
<dbReference type="Gene3D" id="3.10.20.310">
    <property type="entry name" value="membrane protein fhac"/>
    <property type="match status" value="5"/>
</dbReference>
<dbReference type="AlphaFoldDB" id="V6DJ39"/>
<evidence type="ECO:0000256" key="8">
    <source>
        <dbReference type="NCBIfam" id="TIGR03303"/>
    </source>
</evidence>
<feature type="domain" description="POTRA" evidence="9">
    <location>
        <begin position="224"/>
        <end position="312"/>
    </location>
</feature>
<evidence type="ECO:0000256" key="5">
    <source>
        <dbReference type="ARBA" id="ARBA00022737"/>
    </source>
</evidence>
<dbReference type="RefSeq" id="WP_023792859.1">
    <property type="nucleotide sequence ID" value="NC_023003.1"/>
</dbReference>
<comment type="subcellular location">
    <subcellularLocation>
        <location evidence="1">Membrane</location>
    </subcellularLocation>
</comment>
<organism evidence="10 11">
    <name type="scientific">Candidatus Babela massiliensis</name>
    <dbReference type="NCBI Taxonomy" id="673862"/>
    <lineage>
        <taxon>Bacteria</taxon>
        <taxon>Candidatus Babelota</taxon>
        <taxon>Candidatus Babeliae</taxon>
        <taxon>Candidatus Babeliales</taxon>
        <taxon>Candidatus Babeliaceae</taxon>
        <taxon>Candidatus Babela</taxon>
    </lineage>
</organism>
<gene>
    <name evidence="10" type="primary">bamA</name>
    <name evidence="10" type="ORF">BABL1_gene_77</name>
</gene>
<evidence type="ECO:0000256" key="3">
    <source>
        <dbReference type="ARBA" id="ARBA00022692"/>
    </source>
</evidence>
<dbReference type="Gene3D" id="2.40.160.50">
    <property type="entry name" value="membrane protein fhac: a member of the omp85/tpsb transporter family"/>
    <property type="match status" value="1"/>
</dbReference>
<keyword evidence="4" id="KW-0732">Signal</keyword>
<dbReference type="GO" id="GO:0009279">
    <property type="term" value="C:cell outer membrane"/>
    <property type="evidence" value="ECO:0007669"/>
    <property type="project" value="UniProtKB-UniRule"/>
</dbReference>
<dbReference type="PANTHER" id="PTHR12815:SF47">
    <property type="entry name" value="TRANSLOCATION AND ASSEMBLY MODULE SUBUNIT TAMA"/>
    <property type="match status" value="1"/>
</dbReference>
<evidence type="ECO:0000256" key="1">
    <source>
        <dbReference type="ARBA" id="ARBA00004370"/>
    </source>
</evidence>
<name>V6DJ39_9BACT</name>
<evidence type="ECO:0000313" key="10">
    <source>
        <dbReference type="EMBL" id="CDK30943.1"/>
    </source>
</evidence>
<evidence type="ECO:0000256" key="2">
    <source>
        <dbReference type="ARBA" id="ARBA00022452"/>
    </source>
</evidence>
<dbReference type="InterPro" id="IPR034746">
    <property type="entry name" value="POTRA"/>
</dbReference>
<dbReference type="HOGENOM" id="CLU_007664_1_1_7"/>
<evidence type="ECO:0000259" key="9">
    <source>
        <dbReference type="PROSITE" id="PS51779"/>
    </source>
</evidence>
<dbReference type="eggNOG" id="COG4775">
    <property type="taxonomic scope" value="Bacteria"/>
</dbReference>
<evidence type="ECO:0000256" key="4">
    <source>
        <dbReference type="ARBA" id="ARBA00022729"/>
    </source>
</evidence>
<keyword evidence="7" id="KW-0998">Cell outer membrane</keyword>
<dbReference type="Pfam" id="PF01103">
    <property type="entry name" value="Omp85"/>
    <property type="match status" value="1"/>
</dbReference>
<keyword evidence="11" id="KW-1185">Reference proteome</keyword>